<organism evidence="1 2">
    <name type="scientific">Teichococcus deserti</name>
    <dbReference type="NCBI Taxonomy" id="1817963"/>
    <lineage>
        <taxon>Bacteria</taxon>
        <taxon>Pseudomonadati</taxon>
        <taxon>Pseudomonadota</taxon>
        <taxon>Alphaproteobacteria</taxon>
        <taxon>Acetobacterales</taxon>
        <taxon>Roseomonadaceae</taxon>
        <taxon>Roseomonas</taxon>
    </lineage>
</organism>
<protein>
    <submittedName>
        <fullName evidence="1">Plasmid replication initiator</fullName>
    </submittedName>
</protein>
<dbReference type="Proteomes" id="UP000188879">
    <property type="component" value="Unassembled WGS sequence"/>
</dbReference>
<dbReference type="AlphaFoldDB" id="A0A1V2H2Q0"/>
<dbReference type="InterPro" id="IPR006881">
    <property type="entry name" value="RepA_C"/>
</dbReference>
<sequence length="316" mass="35268">MLEAHGRQGVLKLDFDRRVVDAAADYLGDEDGGIGFIYSGWAQAALPHKRLADDAPWQVRTDRVSLLVEPGRKTRADGSLEWIGVPYGSRARLIMLYLQSEAIRTNSREIELGRSLRAWLGRMGISPGGKSIKDVREQAERITRCRLTFEVQQAGRSALVQQLIVDKALFTEDGDSGGSQFLERTKLSETFFDQLRRHPVPIEESAIRAINRHSMALDIYCWLAYRLHVLPSPLQVSWKALHAQFGTGIRRLDHFRETFTEQLALATAVYPAAQIEIKPMGLVLSPSAPPVAARKTVVAFPGELMASRRSPQKQAG</sequence>
<proteinExistence type="predicted"/>
<accession>A0A1V2H2Q0</accession>
<gene>
    <name evidence="1" type="ORF">BKE38_11495</name>
</gene>
<evidence type="ECO:0000313" key="1">
    <source>
        <dbReference type="EMBL" id="ONG53801.1"/>
    </source>
</evidence>
<evidence type="ECO:0000313" key="2">
    <source>
        <dbReference type="Proteomes" id="UP000188879"/>
    </source>
</evidence>
<reference evidence="1 2" key="1">
    <citation type="submission" date="2016-10" db="EMBL/GenBank/DDBJ databases">
        <title>Draft Genome sequence of Roseomonas sp. strain M3.</title>
        <authorList>
            <person name="Subhash Y."/>
            <person name="Lee S."/>
        </authorList>
    </citation>
    <scope>NUCLEOTIDE SEQUENCE [LARGE SCALE GENOMIC DNA]</scope>
    <source>
        <strain evidence="1 2">M3</strain>
    </source>
</reference>
<dbReference type="Pfam" id="PF04796">
    <property type="entry name" value="RepA_C"/>
    <property type="match status" value="1"/>
</dbReference>
<dbReference type="EMBL" id="MLCO01000094">
    <property type="protein sequence ID" value="ONG53801.1"/>
    <property type="molecule type" value="Genomic_DNA"/>
</dbReference>
<comment type="caution">
    <text evidence="1">The sequence shown here is derived from an EMBL/GenBank/DDBJ whole genome shotgun (WGS) entry which is preliminary data.</text>
</comment>
<dbReference type="OrthoDB" id="932750at2"/>
<keyword evidence="2" id="KW-1185">Reference proteome</keyword>
<name>A0A1V2H2Q0_9PROT</name>